<accession>A0A9N9XES0</accession>
<dbReference type="InterPro" id="IPR058533">
    <property type="entry name" value="Cation_efflux_TM"/>
</dbReference>
<evidence type="ECO:0000256" key="6">
    <source>
        <dbReference type="ARBA" id="ARBA00022989"/>
    </source>
</evidence>
<keyword evidence="6 9" id="KW-1133">Transmembrane helix</keyword>
<dbReference type="PANTHER" id="PTHR11562">
    <property type="entry name" value="CATION EFFLUX PROTEIN/ ZINC TRANSPORTER"/>
    <property type="match status" value="1"/>
</dbReference>
<feature type="domain" description="Cation efflux protein transmembrane" evidence="10">
    <location>
        <begin position="106"/>
        <end position="309"/>
    </location>
</feature>
<organism evidence="12 13">
    <name type="scientific">Diabrotica balteata</name>
    <name type="common">Banded cucumber beetle</name>
    <dbReference type="NCBI Taxonomy" id="107213"/>
    <lineage>
        <taxon>Eukaryota</taxon>
        <taxon>Metazoa</taxon>
        <taxon>Ecdysozoa</taxon>
        <taxon>Arthropoda</taxon>
        <taxon>Hexapoda</taxon>
        <taxon>Insecta</taxon>
        <taxon>Pterygota</taxon>
        <taxon>Neoptera</taxon>
        <taxon>Endopterygota</taxon>
        <taxon>Coleoptera</taxon>
        <taxon>Polyphaga</taxon>
        <taxon>Cucujiformia</taxon>
        <taxon>Chrysomeloidea</taxon>
        <taxon>Chrysomelidae</taxon>
        <taxon>Galerucinae</taxon>
        <taxon>Diabroticina</taxon>
        <taxon>Diabroticites</taxon>
        <taxon>Diabrotica</taxon>
    </lineage>
</organism>
<dbReference type="InterPro" id="IPR036837">
    <property type="entry name" value="Cation_efflux_CTD_sf"/>
</dbReference>
<reference evidence="12" key="1">
    <citation type="submission" date="2022-01" db="EMBL/GenBank/DDBJ databases">
        <authorList>
            <person name="King R."/>
        </authorList>
    </citation>
    <scope>NUCLEOTIDE SEQUENCE</scope>
</reference>
<feature type="transmembrane region" description="Helical" evidence="9">
    <location>
        <begin position="133"/>
        <end position="152"/>
    </location>
</feature>
<dbReference type="NCBIfam" id="TIGR01297">
    <property type="entry name" value="CDF"/>
    <property type="match status" value="1"/>
</dbReference>
<evidence type="ECO:0000259" key="11">
    <source>
        <dbReference type="Pfam" id="PF16916"/>
    </source>
</evidence>
<dbReference type="InterPro" id="IPR050681">
    <property type="entry name" value="CDF/SLC30A"/>
</dbReference>
<evidence type="ECO:0000256" key="2">
    <source>
        <dbReference type="ARBA" id="ARBA00008873"/>
    </source>
</evidence>
<dbReference type="InterPro" id="IPR002524">
    <property type="entry name" value="Cation_efflux"/>
</dbReference>
<dbReference type="Pfam" id="PF16916">
    <property type="entry name" value="ZT_dimer"/>
    <property type="match status" value="1"/>
</dbReference>
<evidence type="ECO:0000256" key="8">
    <source>
        <dbReference type="ARBA" id="ARBA00023136"/>
    </source>
</evidence>
<keyword evidence="8 9" id="KW-0472">Membrane</keyword>
<keyword evidence="13" id="KW-1185">Reference proteome</keyword>
<keyword evidence="4 9" id="KW-0812">Transmembrane</keyword>
<evidence type="ECO:0000256" key="1">
    <source>
        <dbReference type="ARBA" id="ARBA00004141"/>
    </source>
</evidence>
<evidence type="ECO:0000259" key="10">
    <source>
        <dbReference type="Pfam" id="PF01545"/>
    </source>
</evidence>
<dbReference type="GO" id="GO:0005886">
    <property type="term" value="C:plasma membrane"/>
    <property type="evidence" value="ECO:0007669"/>
    <property type="project" value="TreeGrafter"/>
</dbReference>
<dbReference type="EMBL" id="OU898279">
    <property type="protein sequence ID" value="CAG9833179.1"/>
    <property type="molecule type" value="Genomic_DNA"/>
</dbReference>
<evidence type="ECO:0000256" key="9">
    <source>
        <dbReference type="SAM" id="Phobius"/>
    </source>
</evidence>
<gene>
    <name evidence="12" type="ORF">DIABBA_LOCUS6596</name>
</gene>
<keyword evidence="5" id="KW-0864">Zinc transport</keyword>
<dbReference type="GO" id="GO:0010043">
    <property type="term" value="P:response to zinc ion"/>
    <property type="evidence" value="ECO:0007669"/>
    <property type="project" value="TreeGrafter"/>
</dbReference>
<evidence type="ECO:0000256" key="7">
    <source>
        <dbReference type="ARBA" id="ARBA00023065"/>
    </source>
</evidence>
<feature type="domain" description="Cation efflux protein cytoplasmic" evidence="11">
    <location>
        <begin position="322"/>
        <end position="390"/>
    </location>
</feature>
<dbReference type="InterPro" id="IPR027470">
    <property type="entry name" value="Cation_efflux_CTD"/>
</dbReference>
<dbReference type="OrthoDB" id="9944568at2759"/>
<dbReference type="SUPFAM" id="SSF161111">
    <property type="entry name" value="Cation efflux protein transmembrane domain-like"/>
    <property type="match status" value="1"/>
</dbReference>
<feature type="transmembrane region" description="Helical" evidence="9">
    <location>
        <begin position="208"/>
        <end position="229"/>
    </location>
</feature>
<protein>
    <recommendedName>
        <fullName evidence="14">Zinc transporter 2</fullName>
    </recommendedName>
</protein>
<sequence length="406" mass="44852">MNKCVHKENEDFLLDDENSKQRKCDNCSRLIWENVNSNLGQDLTNCYNTTDQYQTNMLSEEHFDNLEDSPLLTNECYETTIESGYHCHDALRSSEDSSAWKKLSSAAIFCGIFMIAELVGGYLAGSLAVMTDAAHLFSDLIGFLISLLAIWVGKKPPTKRMTFGYYRAEVIGALLSVLTIWLLTAILSAMAIQRIYTKDYEIQADTMMIISALGLVVNIIMGAILHGICHTHSHGLSSQHSHSGSSSSNINLRAATIHVLGDLVQSLGVLLAAIIIKFEPTAKIADPICTILFSVIVIFTTVRVGRDSFWFLLEGSPVDSIKLKNELTKLAGIKHVHSLHAWALSPGKNIISVHLAVDEYCDRDALLKKAASAIQSQISVLSCTIQVEAYNHDLILSCTECQNLQW</sequence>
<dbReference type="PANTHER" id="PTHR11562:SF17">
    <property type="entry name" value="RE54080P-RELATED"/>
    <property type="match status" value="1"/>
</dbReference>
<dbReference type="Pfam" id="PF01545">
    <property type="entry name" value="Cation_efflux"/>
    <property type="match status" value="1"/>
</dbReference>
<evidence type="ECO:0000256" key="3">
    <source>
        <dbReference type="ARBA" id="ARBA00022448"/>
    </source>
</evidence>
<keyword evidence="5" id="KW-0862">Zinc</keyword>
<dbReference type="InterPro" id="IPR027469">
    <property type="entry name" value="Cation_efflux_TMD_sf"/>
</dbReference>
<comment type="similarity">
    <text evidence="2">Belongs to the cation diffusion facilitator (CDF) transporter (TC 2.A.4) family. SLC30A subfamily.</text>
</comment>
<dbReference type="GO" id="GO:0005385">
    <property type="term" value="F:zinc ion transmembrane transporter activity"/>
    <property type="evidence" value="ECO:0007669"/>
    <property type="project" value="TreeGrafter"/>
</dbReference>
<dbReference type="SUPFAM" id="SSF160240">
    <property type="entry name" value="Cation efflux protein cytoplasmic domain-like"/>
    <property type="match status" value="1"/>
</dbReference>
<evidence type="ECO:0000256" key="5">
    <source>
        <dbReference type="ARBA" id="ARBA00022906"/>
    </source>
</evidence>
<dbReference type="Gene3D" id="1.20.1510.10">
    <property type="entry name" value="Cation efflux protein transmembrane domain"/>
    <property type="match status" value="1"/>
</dbReference>
<evidence type="ECO:0008006" key="14">
    <source>
        <dbReference type="Google" id="ProtNLM"/>
    </source>
</evidence>
<evidence type="ECO:0000256" key="4">
    <source>
        <dbReference type="ARBA" id="ARBA00022692"/>
    </source>
</evidence>
<dbReference type="FunFam" id="1.20.1510.10:FF:000027">
    <property type="entry name" value="Zinc transporter ttm-1"/>
    <property type="match status" value="1"/>
</dbReference>
<dbReference type="Proteomes" id="UP001153709">
    <property type="component" value="Chromosome 4"/>
</dbReference>
<proteinExistence type="inferred from homology"/>
<feature type="transmembrane region" description="Helical" evidence="9">
    <location>
        <begin position="106"/>
        <end position="127"/>
    </location>
</feature>
<keyword evidence="3" id="KW-0813">Transport</keyword>
<dbReference type="AlphaFoldDB" id="A0A9N9XES0"/>
<comment type="subcellular location">
    <subcellularLocation>
        <location evidence="1">Membrane</location>
        <topology evidence="1">Multi-pass membrane protein</topology>
    </subcellularLocation>
</comment>
<name>A0A9N9XES0_DIABA</name>
<evidence type="ECO:0000313" key="12">
    <source>
        <dbReference type="EMBL" id="CAG9833179.1"/>
    </source>
</evidence>
<feature type="transmembrane region" description="Helical" evidence="9">
    <location>
        <begin position="173"/>
        <end position="196"/>
    </location>
</feature>
<evidence type="ECO:0000313" key="13">
    <source>
        <dbReference type="Proteomes" id="UP001153709"/>
    </source>
</evidence>
<keyword evidence="7" id="KW-0406">Ion transport</keyword>